<dbReference type="GeneID" id="100117234"/>
<evidence type="ECO:0000313" key="3">
    <source>
        <dbReference type="Proteomes" id="UP000002358"/>
    </source>
</evidence>
<dbReference type="CTD" id="7979"/>
<proteinExistence type="predicted"/>
<dbReference type="RefSeq" id="XP_032457977.1">
    <property type="nucleotide sequence ID" value="XM_032602086.1"/>
</dbReference>
<protein>
    <submittedName>
        <fullName evidence="2">Uncharacterized protein</fullName>
    </submittedName>
</protein>
<dbReference type="AlphaFoldDB" id="A0A7M7R215"/>
<evidence type="ECO:0000313" key="2">
    <source>
        <dbReference type="EnsemblMetazoa" id="XP_032457977"/>
    </source>
</evidence>
<feature type="transmembrane region" description="Helical" evidence="1">
    <location>
        <begin position="52"/>
        <end position="70"/>
    </location>
</feature>
<keyword evidence="1" id="KW-1133">Transmembrane helix</keyword>
<dbReference type="EnsemblMetazoa" id="XM_032602086">
    <property type="protein sequence ID" value="XP_032457977"/>
    <property type="gene ID" value="LOC100117234"/>
</dbReference>
<reference evidence="2" key="1">
    <citation type="submission" date="2021-01" db="UniProtKB">
        <authorList>
            <consortium name="EnsemblMetazoa"/>
        </authorList>
    </citation>
    <scope>IDENTIFICATION</scope>
</reference>
<evidence type="ECO:0000256" key="1">
    <source>
        <dbReference type="SAM" id="Phobius"/>
    </source>
</evidence>
<keyword evidence="1" id="KW-0472">Membrane</keyword>
<keyword evidence="3" id="KW-1185">Reference proteome</keyword>
<sequence>MMNLKNFLPKISSMAWAFSDHSELKAAKYSILMPTFKAFFKIGQLKMRTMKISVYGKIIGTMMMWRMILINN</sequence>
<accession>A0A7M7R215</accession>
<keyword evidence="1" id="KW-0812">Transmembrane</keyword>
<dbReference type="Proteomes" id="UP000002358">
    <property type="component" value="Unassembled WGS sequence"/>
</dbReference>
<name>A0A7M7R215_NASVI</name>
<organism evidence="2 3">
    <name type="scientific">Nasonia vitripennis</name>
    <name type="common">Parasitic wasp</name>
    <dbReference type="NCBI Taxonomy" id="7425"/>
    <lineage>
        <taxon>Eukaryota</taxon>
        <taxon>Metazoa</taxon>
        <taxon>Ecdysozoa</taxon>
        <taxon>Arthropoda</taxon>
        <taxon>Hexapoda</taxon>
        <taxon>Insecta</taxon>
        <taxon>Pterygota</taxon>
        <taxon>Neoptera</taxon>
        <taxon>Endopterygota</taxon>
        <taxon>Hymenoptera</taxon>
        <taxon>Apocrita</taxon>
        <taxon>Proctotrupomorpha</taxon>
        <taxon>Chalcidoidea</taxon>
        <taxon>Pteromalidae</taxon>
        <taxon>Pteromalinae</taxon>
        <taxon>Nasonia</taxon>
    </lineage>
</organism>